<dbReference type="Proteomes" id="UP000187608">
    <property type="component" value="Unassembled WGS sequence"/>
</dbReference>
<dbReference type="InterPro" id="IPR042274">
    <property type="entry name" value="YycH/YycI_2"/>
</dbReference>
<dbReference type="Gene3D" id="3.30.310.160">
    <property type="entry name" value="YycH protein, domain 2"/>
    <property type="match status" value="1"/>
</dbReference>
<gene>
    <name evidence="3" type="ORF">SAMN05421687_108116</name>
</gene>
<dbReference type="RefSeq" id="WP_076559810.1">
    <property type="nucleotide sequence ID" value="NZ_FTOC01000008.1"/>
</dbReference>
<accession>A0A1N7K0Y0</accession>
<name>A0A1N7K0Y0_9BACI</name>
<keyword evidence="1" id="KW-0812">Transmembrane</keyword>
<keyword evidence="1" id="KW-0472">Membrane</keyword>
<dbReference type="STRING" id="570947.SAMN05421687_108116"/>
<protein>
    <submittedName>
        <fullName evidence="3">Two-component signal transduction system YycFG, regulatory protein YycH</fullName>
    </submittedName>
</protein>
<feature type="domain" description="Regulatory protein YycH" evidence="2">
    <location>
        <begin position="4"/>
        <end position="433"/>
    </location>
</feature>
<organism evidence="3 4">
    <name type="scientific">Salimicrobium flavidum</name>
    <dbReference type="NCBI Taxonomy" id="570947"/>
    <lineage>
        <taxon>Bacteria</taxon>
        <taxon>Bacillati</taxon>
        <taxon>Bacillota</taxon>
        <taxon>Bacilli</taxon>
        <taxon>Bacillales</taxon>
        <taxon>Bacillaceae</taxon>
        <taxon>Salimicrobium</taxon>
    </lineage>
</organism>
<proteinExistence type="predicted"/>
<feature type="transmembrane region" description="Helical" evidence="1">
    <location>
        <begin position="9"/>
        <end position="28"/>
    </location>
</feature>
<reference evidence="4" key="1">
    <citation type="submission" date="2017-01" db="EMBL/GenBank/DDBJ databases">
        <authorList>
            <person name="Varghese N."/>
            <person name="Submissions S."/>
        </authorList>
    </citation>
    <scope>NUCLEOTIDE SEQUENCE [LARGE SCALE GENOMIC DNA]</scope>
    <source>
        <strain evidence="4">DSM 23127</strain>
    </source>
</reference>
<dbReference type="OrthoDB" id="2382185at2"/>
<sequence>MTKEAIKTIILVILVAFSLFLTIALWNYQPNLETVNQGDGLIEETNIGGTEENIRSLLTPKQIIYHNNGTHYGYQEEEHIGEAFRRMQTWSIFNLSISEADIPEGGDVLEIVFPSTLTSETIRNIFQMENQDVTLPGLSFDRVFVQMSEEEAEVRFLSPDGERMLQGSMRFENASQLRSELDNTSLWREYMMFQEDEERRIFLPSEQIDVAKDVIVTESLPSKPLKNVLFDDPTVVKQFPLSGGDLRHSDSLSRMDLVAGQKKMKYQNPVTESSNVSSTTFNTQEILNESVSFINNHYGFTDPFRVHDIRSTYGDIMFSMYYNERPILKDTEDFTSMSIRFEEGVLQEYIRPMVTVDPYQSYPDVSEDEQVSTLASGETIETVIENSPQYNQSEVTDIVIGYKLDSQGGGFSNYYDLIPAWFVQVNGTWQEMTDIDSVVRRGGGT</sequence>
<evidence type="ECO:0000313" key="4">
    <source>
        <dbReference type="Proteomes" id="UP000187608"/>
    </source>
</evidence>
<dbReference type="AlphaFoldDB" id="A0A1N7K0Y0"/>
<evidence type="ECO:0000313" key="3">
    <source>
        <dbReference type="EMBL" id="SIS55217.1"/>
    </source>
</evidence>
<dbReference type="EMBL" id="FTOC01000008">
    <property type="protein sequence ID" value="SIS55217.1"/>
    <property type="molecule type" value="Genomic_DNA"/>
</dbReference>
<keyword evidence="4" id="KW-1185">Reference proteome</keyword>
<dbReference type="CDD" id="cd15787">
    <property type="entry name" value="YycH_N"/>
    <property type="match status" value="1"/>
</dbReference>
<dbReference type="Pfam" id="PF07435">
    <property type="entry name" value="YycH"/>
    <property type="match status" value="1"/>
</dbReference>
<keyword evidence="1" id="KW-1133">Transmembrane helix</keyword>
<dbReference type="Gene3D" id="3.10.450.310">
    <property type="match status" value="1"/>
</dbReference>
<evidence type="ECO:0000256" key="1">
    <source>
        <dbReference type="SAM" id="Phobius"/>
    </source>
</evidence>
<evidence type="ECO:0000259" key="2">
    <source>
        <dbReference type="Pfam" id="PF07435"/>
    </source>
</evidence>
<dbReference type="InterPro" id="IPR009996">
    <property type="entry name" value="YycH"/>
</dbReference>